<evidence type="ECO:0000313" key="2">
    <source>
        <dbReference type="Proteomes" id="UP000018747"/>
    </source>
</evidence>
<protein>
    <submittedName>
        <fullName evidence="1">Uncharacterized protein</fullName>
    </submittedName>
</protein>
<comment type="caution">
    <text evidence="1">The sequence shown here is derived from an EMBL/GenBank/DDBJ whole genome shotgun (WGS) entry which is preliminary data.</text>
</comment>
<proteinExistence type="predicted"/>
<dbReference type="AlphaFoldDB" id="V6IGC6"/>
<reference evidence="1" key="1">
    <citation type="submission" date="2013-05" db="EMBL/GenBank/DDBJ databases">
        <authorList>
            <person name="Harkins D.M."/>
            <person name="Durkin A.S."/>
            <person name="Brinkac L.M."/>
            <person name="Haft D.H."/>
            <person name="Selengut J.D."/>
            <person name="Sanka R."/>
            <person name="DePew J."/>
            <person name="Purushe J."/>
            <person name="Hartskeerl R.A."/>
            <person name="Ahmed A."/>
            <person name="van der Linden H."/>
            <person name="Goris M.G.A."/>
            <person name="Vinetz J.M."/>
            <person name="Sutton G.G."/>
            <person name="Nierman W.C."/>
            <person name="Fouts D.E."/>
        </authorList>
    </citation>
    <scope>NUCLEOTIDE SEQUENCE [LARGE SCALE GENOMIC DNA]</scope>
    <source>
        <strain evidence="1">L 60</strain>
    </source>
</reference>
<name>V6IGC6_9LEPT</name>
<dbReference type="Proteomes" id="UP000018747">
    <property type="component" value="Unassembled WGS sequence"/>
</dbReference>
<sequence length="72" mass="8597">MEIKIVSLRNRFPIGLFIGRFFYFREKLKPVSKPQNVGTTTILNDGKNRQYDVNRGNYCIFLETCRTFRDIF</sequence>
<evidence type="ECO:0000313" key="1">
    <source>
        <dbReference type="EMBL" id="EQA64838.1"/>
    </source>
</evidence>
<gene>
    <name evidence="1" type="ORF">LEP1GSC062_2308</name>
</gene>
<keyword evidence="2" id="KW-1185">Reference proteome</keyword>
<accession>V6IGC6</accession>
<organism evidence="1 2">
    <name type="scientific">Leptospira alexanderi serovar Manhao 3 str. L 60</name>
    <dbReference type="NCBI Taxonomy" id="1049759"/>
    <lineage>
        <taxon>Bacteria</taxon>
        <taxon>Pseudomonadati</taxon>
        <taxon>Spirochaetota</taxon>
        <taxon>Spirochaetia</taxon>
        <taxon>Leptospirales</taxon>
        <taxon>Leptospiraceae</taxon>
        <taxon>Leptospira</taxon>
    </lineage>
</organism>
<dbReference type="EMBL" id="AHMT02000001">
    <property type="protein sequence ID" value="EQA64838.1"/>
    <property type="molecule type" value="Genomic_DNA"/>
</dbReference>